<dbReference type="NCBIfam" id="NF033578">
    <property type="entry name" value="transpos_IS5_1"/>
    <property type="match status" value="1"/>
</dbReference>
<dbReference type="GO" id="GO:0006313">
    <property type="term" value="P:DNA transposition"/>
    <property type="evidence" value="ECO:0007669"/>
    <property type="project" value="InterPro"/>
</dbReference>
<comment type="caution">
    <text evidence="3">The sequence shown here is derived from an EMBL/GenBank/DDBJ whole genome shotgun (WGS) entry which is preliminary data.</text>
</comment>
<keyword evidence="4" id="KW-1185">Reference proteome</keyword>
<evidence type="ECO:0000313" key="3">
    <source>
        <dbReference type="EMBL" id="NLQ19088.1"/>
    </source>
</evidence>
<dbReference type="Pfam" id="PF01609">
    <property type="entry name" value="DDE_Tnp_1"/>
    <property type="match status" value="1"/>
</dbReference>
<dbReference type="InterPro" id="IPR008490">
    <property type="entry name" value="Transposase_InsH_N"/>
</dbReference>
<dbReference type="GO" id="GO:0004803">
    <property type="term" value="F:transposase activity"/>
    <property type="evidence" value="ECO:0007669"/>
    <property type="project" value="InterPro"/>
</dbReference>
<dbReference type="RefSeq" id="WP_168827461.1">
    <property type="nucleotide sequence ID" value="NZ_CP073013.1"/>
</dbReference>
<evidence type="ECO:0000259" key="2">
    <source>
        <dbReference type="Pfam" id="PF05598"/>
    </source>
</evidence>
<protein>
    <submittedName>
        <fullName evidence="3">IS5 family transposase</fullName>
    </submittedName>
</protein>
<dbReference type="PANTHER" id="PTHR33803">
    <property type="entry name" value="IS1478 TRANSPOSASE"/>
    <property type="match status" value="1"/>
</dbReference>
<evidence type="ECO:0000259" key="1">
    <source>
        <dbReference type="Pfam" id="PF01609"/>
    </source>
</evidence>
<accession>A0A847QYB1</accession>
<dbReference type="PANTHER" id="PTHR33803:SF3">
    <property type="entry name" value="BLL1974 PROTEIN"/>
    <property type="match status" value="1"/>
</dbReference>
<sequence length="451" mass="51778">MKPRQSKIVPQKDLFQPQLLDIINPNHPLVRLAKIIDWNLLDNELGVHFATVGAAALPTRLMAGLLYLQHLHNLSDEMVLEQWLESPYYQYFCGETFFQHNFPCHPTSLVKWRKRLGEEGCEWLLTQTIQAGLKLKVIKPASLKRVVVDTTVQEKNITFPTDAKLYNKARQQLTQVAKEQNITLRQTYDKACHELMPKIGRYGHAKQYKRMKKAIKQVKGFLGRVLRDIDRQVKRQGLTLTQKQEDTLNQAYRLLKQTRQSKNKLYSLHEPNVDCISKGKAHKRYEFGVKASIAVTAKESFIVGARSYPGNPYDGHTLKDQLQQVETLTGKKPETCFVDRGYKGSGVEDINVLIAGQKRGVPKKEKHWMGRRNSVEPIIGHLKSDGKLRRCFLKGVLGDAINVILSACGQNLRKLLKWLYCAPYFGPFLRRLWLKIIFPLERPKNSMALLA</sequence>
<dbReference type="Proteomes" id="UP000586067">
    <property type="component" value="Unassembled WGS sequence"/>
</dbReference>
<dbReference type="InterPro" id="IPR002559">
    <property type="entry name" value="Transposase_11"/>
</dbReference>
<evidence type="ECO:0000313" key="4">
    <source>
        <dbReference type="Proteomes" id="UP000586067"/>
    </source>
</evidence>
<gene>
    <name evidence="3" type="ORF">HGG82_15915</name>
</gene>
<dbReference type="Pfam" id="PF05598">
    <property type="entry name" value="DUF772"/>
    <property type="match status" value="1"/>
</dbReference>
<reference evidence="3 4" key="1">
    <citation type="submission" date="2020-04" db="EMBL/GenBank/DDBJ databases">
        <title>Marinomonas sp. M1K-6 isolated from the deep seawater of the Mariana Trench.</title>
        <authorList>
            <person name="Li Y."/>
        </authorList>
    </citation>
    <scope>NUCLEOTIDE SEQUENCE [LARGE SCALE GENOMIC DNA]</scope>
    <source>
        <strain evidence="3 4">M1K-6</strain>
    </source>
</reference>
<dbReference type="InterPro" id="IPR047710">
    <property type="entry name" value="Transpos_IS5-like"/>
</dbReference>
<name>A0A847QYB1_9GAMM</name>
<dbReference type="GO" id="GO:0003677">
    <property type="term" value="F:DNA binding"/>
    <property type="evidence" value="ECO:0007669"/>
    <property type="project" value="InterPro"/>
</dbReference>
<organism evidence="3 4">
    <name type="scientific">Marinomonas profundi</name>
    <dbReference type="NCBI Taxonomy" id="2726122"/>
    <lineage>
        <taxon>Bacteria</taxon>
        <taxon>Pseudomonadati</taxon>
        <taxon>Pseudomonadota</taxon>
        <taxon>Gammaproteobacteria</taxon>
        <taxon>Oceanospirillales</taxon>
        <taxon>Oceanospirillaceae</taxon>
        <taxon>Marinomonas</taxon>
    </lineage>
</organism>
<feature type="domain" description="Transposase IS4-like" evidence="1">
    <location>
        <begin position="278"/>
        <end position="408"/>
    </location>
</feature>
<dbReference type="EMBL" id="JABAEK010000027">
    <property type="protein sequence ID" value="NLQ19088.1"/>
    <property type="molecule type" value="Genomic_DNA"/>
</dbReference>
<feature type="domain" description="Transposase InsH N-terminal" evidence="2">
    <location>
        <begin position="19"/>
        <end position="115"/>
    </location>
</feature>
<dbReference type="AlphaFoldDB" id="A0A847QYB1"/>
<proteinExistence type="predicted"/>